<dbReference type="RefSeq" id="WP_070977947.1">
    <property type="nucleotide sequence ID" value="NZ_CP043420.1"/>
</dbReference>
<dbReference type="STRING" id="657387.BH688_06945"/>
<dbReference type="InterPro" id="IPR032092">
    <property type="entry name" value="PilW"/>
</dbReference>
<dbReference type="GO" id="GO:0043683">
    <property type="term" value="P:type IV pilus assembly"/>
    <property type="evidence" value="ECO:0007669"/>
    <property type="project" value="InterPro"/>
</dbReference>
<reference evidence="1 2" key="1">
    <citation type="submission" date="2019-08" db="EMBL/GenBank/DDBJ databases">
        <title>Complete genome sequence of Kushneria sp. YCWA18, a halophilic phosphate-solubilizing bacterium isolated from Daqiao saltern in China.</title>
        <authorList>
            <person name="Du G.-X."/>
            <person name="Qu L.-Y."/>
        </authorList>
    </citation>
    <scope>NUCLEOTIDE SEQUENCE [LARGE SCALE GENOMIC DNA]</scope>
    <source>
        <strain evidence="1 2">YCWA18</strain>
    </source>
</reference>
<dbReference type="Proteomes" id="UP000322553">
    <property type="component" value="Chromosome"/>
</dbReference>
<dbReference type="OrthoDB" id="5296662at2"/>
<gene>
    <name evidence="1" type="ORF">FY550_13705</name>
</gene>
<dbReference type="KEGG" id="kuy:FY550_13705"/>
<evidence type="ECO:0000313" key="2">
    <source>
        <dbReference type="Proteomes" id="UP000322553"/>
    </source>
</evidence>
<proteinExistence type="predicted"/>
<name>A0A1S1NR38_9GAMM</name>
<evidence type="ECO:0000313" key="1">
    <source>
        <dbReference type="EMBL" id="QEL12087.1"/>
    </source>
</evidence>
<dbReference type="EMBL" id="CP043420">
    <property type="protein sequence ID" value="QEL12087.1"/>
    <property type="molecule type" value="Genomic_DNA"/>
</dbReference>
<protein>
    <submittedName>
        <fullName evidence="1">Uncharacterized protein</fullName>
    </submittedName>
</protein>
<organism evidence="1 2">
    <name type="scientific">Kushneria phosphatilytica</name>
    <dbReference type="NCBI Taxonomy" id="657387"/>
    <lineage>
        <taxon>Bacteria</taxon>
        <taxon>Pseudomonadati</taxon>
        <taxon>Pseudomonadota</taxon>
        <taxon>Gammaproteobacteria</taxon>
        <taxon>Oceanospirillales</taxon>
        <taxon>Halomonadaceae</taxon>
        <taxon>Kushneria</taxon>
    </lineage>
</organism>
<dbReference type="Pfam" id="PF16074">
    <property type="entry name" value="PilW"/>
    <property type="match status" value="1"/>
</dbReference>
<sequence>MRTRQLGAGLLELMVALAVGMLVITGAVNLYLHTIHASEQQQALSDIQARGRLVTRLLSEELRRTGYWGRELTPYLDNAADLPAISHDELLQPVWAGSLAQAEQKHLIPGSATLTRVDTDATLPARVLVVRYVRSDDAQGSCFRMSGHELQLMPGTSCSDRYYAALYYLRDVSDAAEGHVPALMMRQLDENGAWTNSSEVVRGVEALSLEWGLDSDRDGTANRYVTDDLVSDWNAVVSVRLFIVLRSPALHSHVNALPLRLSGKAITLDDQRLRRVFVTTVTMRNARARLREGS</sequence>
<dbReference type="AlphaFoldDB" id="A0A1S1NR38"/>
<keyword evidence="2" id="KW-1185">Reference proteome</keyword>
<accession>A0A1S1NR38</accession>